<evidence type="ECO:0000256" key="20">
    <source>
        <dbReference type="SAM" id="Phobius"/>
    </source>
</evidence>
<evidence type="ECO:0000256" key="4">
    <source>
        <dbReference type="ARBA" id="ARBA00009317"/>
    </source>
</evidence>
<evidence type="ECO:0000256" key="18">
    <source>
        <dbReference type="ARBA" id="ARBA00045078"/>
    </source>
</evidence>
<proteinExistence type="inferred from homology"/>
<dbReference type="EMBL" id="JANBOJ010000102">
    <property type="protein sequence ID" value="KAJ1722623.1"/>
    <property type="molecule type" value="Genomic_DNA"/>
</dbReference>
<dbReference type="OrthoDB" id="10262326at2759"/>
<dbReference type="EC" id="2.7.8.15" evidence="5"/>
<feature type="transmembrane region" description="Helical" evidence="20">
    <location>
        <begin position="521"/>
        <end position="539"/>
    </location>
</feature>
<dbReference type="Pfam" id="PF00953">
    <property type="entry name" value="Glycos_transf_4"/>
    <property type="match status" value="1"/>
</dbReference>
<feature type="transmembrane region" description="Helical" evidence="20">
    <location>
        <begin position="283"/>
        <end position="301"/>
    </location>
</feature>
<evidence type="ECO:0000313" key="23">
    <source>
        <dbReference type="Proteomes" id="UP001149813"/>
    </source>
</evidence>
<sequence length="546" mass="59637">MINHTRVTLCLAPVLLALSWQFRDEPLAVCTCTSALAGLATWCLVPATTATFKRVGLSGADLSKPSQPVLAESMGVVAATVYLISTFLFIPAQFRNWWTTTTQAPRTDEHGSPHVFPFDRLGEYLSALLSLQSMVFLGFADDVFDLRWRFKLLLPTIASIPVLIVYYVGYGVTHVMVPVFMRPWLGTHLVDLGSLYYVYIGLMAVFCTNAINILAGINGVEVGQSLVIALSIIAKDIANVNSGNAAAEYQHLFSLYLLLPFVAVSAALYYWNVYPARVFVGDTYCYFAGMTFAVCGILGHFSKTLLLLFVPQVFNFVYSAPQIFGLVPCPRHRLPKMVVESPLPRGLVARLQQEIESDNSAGSDGGSSEPASAASAIGTRPNTENESAEGTIGRIRRTISIAMMSFAKGKPPKARKSALALASASSGRRSRSSSARRGSSSNSSSSGSLSQHSAYMVPSRTTLEGAKPLGLMIIRLYEVIGIADVERDDHGAMVSVNNMTLLNLVLVRCNRLTESQLNNRILMIQVLNSVLAFIIRYRLSHLFYYK</sequence>
<dbReference type="PANTHER" id="PTHR10571">
    <property type="entry name" value="UDP-N-ACETYLGLUCOSAMINE--DOLICHYL-PHOSPHATE N-ACETYLGLUCOSAMINEPHOSPHOTRANSFERASE"/>
    <property type="match status" value="1"/>
</dbReference>
<feature type="region of interest" description="Disordered" evidence="19">
    <location>
        <begin position="406"/>
        <end position="454"/>
    </location>
</feature>
<evidence type="ECO:0000256" key="19">
    <source>
        <dbReference type="SAM" id="MobiDB-lite"/>
    </source>
</evidence>
<dbReference type="InterPro" id="IPR000715">
    <property type="entry name" value="Glycosyl_transferase_4"/>
</dbReference>
<evidence type="ECO:0000256" key="5">
    <source>
        <dbReference type="ARBA" id="ARBA00013225"/>
    </source>
</evidence>
<feature type="transmembrane region" description="Helical" evidence="20">
    <location>
        <begin position="252"/>
        <end position="271"/>
    </location>
</feature>
<feature type="signal peptide" evidence="21">
    <location>
        <begin position="1"/>
        <end position="19"/>
    </location>
</feature>
<feature type="transmembrane region" description="Helical" evidence="20">
    <location>
        <begin position="152"/>
        <end position="176"/>
    </location>
</feature>
<feature type="transmembrane region" description="Helical" evidence="20">
    <location>
        <begin position="69"/>
        <end position="90"/>
    </location>
</feature>
<feature type="transmembrane region" description="Helical" evidence="20">
    <location>
        <begin position="222"/>
        <end position="240"/>
    </location>
</feature>
<dbReference type="GO" id="GO:0005789">
    <property type="term" value="C:endoplasmic reticulum membrane"/>
    <property type="evidence" value="ECO:0007669"/>
    <property type="project" value="UniProtKB-SubCell"/>
</dbReference>
<reference evidence="22" key="1">
    <citation type="submission" date="2022-07" db="EMBL/GenBank/DDBJ databases">
        <title>Phylogenomic reconstructions and comparative analyses of Kickxellomycotina fungi.</title>
        <authorList>
            <person name="Reynolds N.K."/>
            <person name="Stajich J.E."/>
            <person name="Barry K."/>
            <person name="Grigoriev I.V."/>
            <person name="Crous P."/>
            <person name="Smith M.E."/>
        </authorList>
    </citation>
    <scope>NUCLEOTIDE SEQUENCE</scope>
    <source>
        <strain evidence="22">NBRC 32514</strain>
    </source>
</reference>
<keyword evidence="12" id="KW-0460">Magnesium</keyword>
<dbReference type="InterPro" id="IPR033895">
    <property type="entry name" value="GPT"/>
</dbReference>
<comment type="subcellular location">
    <subcellularLocation>
        <location evidence="2">Endoplasmic reticulum membrane</location>
        <topology evidence="2">Multi-pass membrane protein</topology>
    </subcellularLocation>
</comment>
<evidence type="ECO:0000256" key="13">
    <source>
        <dbReference type="ARBA" id="ARBA00022989"/>
    </source>
</evidence>
<keyword evidence="10" id="KW-0479">Metal-binding</keyword>
<keyword evidence="21" id="KW-0732">Signal</keyword>
<comment type="pathway">
    <text evidence="3">Protein modification; protein glycosylation.</text>
</comment>
<evidence type="ECO:0000256" key="14">
    <source>
        <dbReference type="ARBA" id="ARBA00023136"/>
    </source>
</evidence>
<dbReference type="PANTHER" id="PTHR10571:SF0">
    <property type="entry name" value="UDP-N-ACETYLGLUCOSAMINE--DOLICHYL-PHOSPHATE N-ACETYLGLUCOSAMINEPHOSPHOTRANSFERASE"/>
    <property type="match status" value="1"/>
</dbReference>
<gene>
    <name evidence="22" type="primary">ALG7</name>
    <name evidence="22" type="ORF">LPJ53_002965</name>
</gene>
<evidence type="ECO:0000256" key="11">
    <source>
        <dbReference type="ARBA" id="ARBA00022824"/>
    </source>
</evidence>
<evidence type="ECO:0000256" key="8">
    <source>
        <dbReference type="ARBA" id="ARBA00022679"/>
    </source>
</evidence>
<dbReference type="GO" id="GO:0003975">
    <property type="term" value="F:UDP-N-acetylglucosamine-dolichyl-phosphate N-acetylglucosaminephosphotransferase activity"/>
    <property type="evidence" value="ECO:0007669"/>
    <property type="project" value="UniProtKB-EC"/>
</dbReference>
<keyword evidence="9 20" id="KW-0812">Transmembrane</keyword>
<dbReference type="GO" id="GO:0016757">
    <property type="term" value="F:glycosyltransferase activity"/>
    <property type="evidence" value="ECO:0007669"/>
    <property type="project" value="UniProtKB-KW"/>
</dbReference>
<keyword evidence="8 22" id="KW-0808">Transferase</keyword>
<comment type="caution">
    <text evidence="22">The sequence shown here is derived from an EMBL/GenBank/DDBJ whole genome shotgun (WGS) entry which is preliminary data.</text>
</comment>
<protein>
    <recommendedName>
        <fullName evidence="6">UDP-N-acetylglucosamine--dolichyl-phosphate N-acetylglucosaminephosphotransferase</fullName>
        <ecNumber evidence="5">2.7.8.15</ecNumber>
    </recommendedName>
    <alternativeName>
        <fullName evidence="15">GlcNAc-1-P transferase</fullName>
    </alternativeName>
    <alternativeName>
        <fullName evidence="16">N-acetylglucosamine-1-phosphate transferase</fullName>
    </alternativeName>
</protein>
<name>A0A9W8CSY2_9FUNG</name>
<evidence type="ECO:0000256" key="15">
    <source>
        <dbReference type="ARBA" id="ARBA00029567"/>
    </source>
</evidence>
<feature type="compositionally biased region" description="Low complexity" evidence="19">
    <location>
        <begin position="417"/>
        <end position="450"/>
    </location>
</feature>
<comment type="cofactor">
    <cofactor evidence="1">
        <name>Mg(2+)</name>
        <dbReference type="ChEBI" id="CHEBI:18420"/>
    </cofactor>
</comment>
<feature type="compositionally biased region" description="Low complexity" evidence="19">
    <location>
        <begin position="358"/>
        <end position="378"/>
    </location>
</feature>
<keyword evidence="14 20" id="KW-0472">Membrane</keyword>
<evidence type="ECO:0000313" key="22">
    <source>
        <dbReference type="EMBL" id="KAJ1722623.1"/>
    </source>
</evidence>
<dbReference type="Proteomes" id="UP001149813">
    <property type="component" value="Unassembled WGS sequence"/>
</dbReference>
<feature type="region of interest" description="Disordered" evidence="19">
    <location>
        <begin position="358"/>
        <end position="392"/>
    </location>
</feature>
<evidence type="ECO:0000256" key="9">
    <source>
        <dbReference type="ARBA" id="ARBA00022692"/>
    </source>
</evidence>
<evidence type="ECO:0000256" key="21">
    <source>
        <dbReference type="SAM" id="SignalP"/>
    </source>
</evidence>
<evidence type="ECO:0000256" key="17">
    <source>
        <dbReference type="ARBA" id="ARBA00044717"/>
    </source>
</evidence>
<evidence type="ECO:0000256" key="6">
    <source>
        <dbReference type="ARBA" id="ARBA00017659"/>
    </source>
</evidence>
<dbReference type="AlphaFoldDB" id="A0A9W8CSY2"/>
<evidence type="ECO:0000256" key="10">
    <source>
        <dbReference type="ARBA" id="ARBA00022723"/>
    </source>
</evidence>
<evidence type="ECO:0000256" key="3">
    <source>
        <dbReference type="ARBA" id="ARBA00004922"/>
    </source>
</evidence>
<accession>A0A9W8CSY2</accession>
<evidence type="ECO:0000256" key="16">
    <source>
        <dbReference type="ARBA" id="ARBA00033238"/>
    </source>
</evidence>
<comment type="catalytic activity">
    <reaction evidence="18">
        <text>a di-trans,poly-cis-dolichyl phosphate + UDP-N-acetyl-alpha-D-glucosamine = an N-acetyl-alpha-D-glucosaminyl-diphospho-di-trans,poly-cis-dolichol + UMP</text>
        <dbReference type="Rhea" id="RHEA:13289"/>
        <dbReference type="Rhea" id="RHEA-COMP:19498"/>
        <dbReference type="Rhea" id="RHEA-COMP:19507"/>
        <dbReference type="ChEBI" id="CHEBI:57683"/>
        <dbReference type="ChEBI" id="CHEBI:57705"/>
        <dbReference type="ChEBI" id="CHEBI:57865"/>
        <dbReference type="ChEBI" id="CHEBI:58427"/>
        <dbReference type="EC" id="2.7.8.15"/>
    </reaction>
    <physiologicalReaction direction="left-to-right" evidence="18">
        <dbReference type="Rhea" id="RHEA:13290"/>
    </physiologicalReaction>
</comment>
<keyword evidence="23" id="KW-1185">Reference proteome</keyword>
<evidence type="ECO:0000256" key="2">
    <source>
        <dbReference type="ARBA" id="ARBA00004477"/>
    </source>
</evidence>
<dbReference type="GO" id="GO:0006488">
    <property type="term" value="P:dolichol-linked oligosaccharide biosynthetic process"/>
    <property type="evidence" value="ECO:0007669"/>
    <property type="project" value="InterPro"/>
</dbReference>
<feature type="transmembrane region" description="Helical" evidence="20">
    <location>
        <begin position="307"/>
        <end position="327"/>
    </location>
</feature>
<comment type="function">
    <text evidence="17">UDP-N-acetylglucosamine--dolichyl-phosphate N-acetylglucosaminephosphotransferase that operates in the biosynthetic pathway of dolichol-linked oligosaccharides, the glycan precursors employed in protein asparagine (N)-glycosylation. The assembly of dolichol-linked oligosaccharides begins on the cytosolic side of the endoplasmic reticulum membrane and finishes in its lumen. The sequential addition of sugars to dolichol pyrophosphate produces dolichol-linked oligosaccharides containing fourteen sugars, including two GlcNAcs, nine mannoses and three glucoses. Once assembled, the oligosaccharide is transferred from the lipid to nascent proteins by oligosaccharyltransferases. Catalyzes the initial step of dolichol-linked oligosaccharide biosynthesis, transfering GlcNAc-1-P from cytosolic UDP-GlcNAc onto the carrier lipid dolichyl phosphate (P-dolichol), yielding GlcNAc-P-P-dolichol embedded in the cytoplasmic leaflet of the endoplasmic reticulum membrane.</text>
</comment>
<dbReference type="CDD" id="cd06855">
    <property type="entry name" value="GT_GPT_euk"/>
    <property type="match status" value="1"/>
</dbReference>
<keyword evidence="13 20" id="KW-1133">Transmembrane helix</keyword>
<evidence type="ECO:0000256" key="1">
    <source>
        <dbReference type="ARBA" id="ARBA00001946"/>
    </source>
</evidence>
<evidence type="ECO:0000256" key="7">
    <source>
        <dbReference type="ARBA" id="ARBA00022676"/>
    </source>
</evidence>
<comment type="similarity">
    <text evidence="4">Belongs to the glycosyltransferase 4 family.</text>
</comment>
<organism evidence="22 23">
    <name type="scientific">Coemansia erecta</name>
    <dbReference type="NCBI Taxonomy" id="147472"/>
    <lineage>
        <taxon>Eukaryota</taxon>
        <taxon>Fungi</taxon>
        <taxon>Fungi incertae sedis</taxon>
        <taxon>Zoopagomycota</taxon>
        <taxon>Kickxellomycotina</taxon>
        <taxon>Kickxellomycetes</taxon>
        <taxon>Kickxellales</taxon>
        <taxon>Kickxellaceae</taxon>
        <taxon>Coemansia</taxon>
    </lineage>
</organism>
<evidence type="ECO:0000256" key="12">
    <source>
        <dbReference type="ARBA" id="ARBA00022842"/>
    </source>
</evidence>
<feature type="chain" id="PRO_5040866694" description="UDP-N-acetylglucosamine--dolichyl-phosphate N-acetylglucosaminephosphotransferase" evidence="21">
    <location>
        <begin position="20"/>
        <end position="546"/>
    </location>
</feature>
<keyword evidence="7" id="KW-0328">Glycosyltransferase</keyword>
<dbReference type="GO" id="GO:0046872">
    <property type="term" value="F:metal ion binding"/>
    <property type="evidence" value="ECO:0007669"/>
    <property type="project" value="UniProtKB-KW"/>
</dbReference>
<keyword evidence="11" id="KW-0256">Endoplasmic reticulum</keyword>